<reference evidence="6 7" key="1">
    <citation type="submission" date="2023-02" db="EMBL/GenBank/DDBJ databases">
        <title>Bacterial whole genomic sequence of Curvibacter sp. HBC61.</title>
        <authorList>
            <person name="Le V."/>
            <person name="Ko S.-R."/>
            <person name="Ahn C.-Y."/>
            <person name="Oh H.-M."/>
        </authorList>
    </citation>
    <scope>NUCLEOTIDE SEQUENCE [LARGE SCALE GENOMIC DNA]</scope>
    <source>
        <strain evidence="6 7">HBC61</strain>
    </source>
</reference>
<evidence type="ECO:0000256" key="1">
    <source>
        <dbReference type="ARBA" id="ARBA00009437"/>
    </source>
</evidence>
<dbReference type="RefSeq" id="WP_273951998.1">
    <property type="nucleotide sequence ID" value="NZ_JAQSIP010000005.1"/>
</dbReference>
<dbReference type="InterPro" id="IPR005119">
    <property type="entry name" value="LysR_subst-bd"/>
</dbReference>
<keyword evidence="3" id="KW-0238">DNA-binding</keyword>
<dbReference type="Pfam" id="PF03466">
    <property type="entry name" value="LysR_substrate"/>
    <property type="match status" value="1"/>
</dbReference>
<dbReference type="EMBL" id="JAQSIP010000005">
    <property type="protein sequence ID" value="MDD0839536.1"/>
    <property type="molecule type" value="Genomic_DNA"/>
</dbReference>
<evidence type="ECO:0000259" key="5">
    <source>
        <dbReference type="PROSITE" id="PS50931"/>
    </source>
</evidence>
<evidence type="ECO:0000313" key="7">
    <source>
        <dbReference type="Proteomes" id="UP001528673"/>
    </source>
</evidence>
<dbReference type="SUPFAM" id="SSF46785">
    <property type="entry name" value="Winged helix' DNA-binding domain"/>
    <property type="match status" value="1"/>
</dbReference>
<dbReference type="InterPro" id="IPR000847">
    <property type="entry name" value="LysR_HTH_N"/>
</dbReference>
<dbReference type="InterPro" id="IPR036390">
    <property type="entry name" value="WH_DNA-bd_sf"/>
</dbReference>
<dbReference type="PANTHER" id="PTHR30419">
    <property type="entry name" value="HTH-TYPE TRANSCRIPTIONAL REGULATOR YBHD"/>
    <property type="match status" value="1"/>
</dbReference>
<comment type="caution">
    <text evidence="6">The sequence shown here is derived from an EMBL/GenBank/DDBJ whole genome shotgun (WGS) entry which is preliminary data.</text>
</comment>
<protein>
    <submittedName>
        <fullName evidence="6">LysR family transcriptional regulator</fullName>
    </submittedName>
</protein>
<dbReference type="PRINTS" id="PR00039">
    <property type="entry name" value="HTHLYSR"/>
</dbReference>
<dbReference type="PROSITE" id="PS50931">
    <property type="entry name" value="HTH_LYSR"/>
    <property type="match status" value="1"/>
</dbReference>
<evidence type="ECO:0000256" key="4">
    <source>
        <dbReference type="ARBA" id="ARBA00023163"/>
    </source>
</evidence>
<dbReference type="SUPFAM" id="SSF53850">
    <property type="entry name" value="Periplasmic binding protein-like II"/>
    <property type="match status" value="1"/>
</dbReference>
<organism evidence="6 7">
    <name type="scientific">Curvibacter cyanobacteriorum</name>
    <dbReference type="NCBI Taxonomy" id="3026422"/>
    <lineage>
        <taxon>Bacteria</taxon>
        <taxon>Pseudomonadati</taxon>
        <taxon>Pseudomonadota</taxon>
        <taxon>Betaproteobacteria</taxon>
        <taxon>Burkholderiales</taxon>
        <taxon>Comamonadaceae</taxon>
        <taxon>Curvibacter</taxon>
    </lineage>
</organism>
<feature type="domain" description="HTH lysR-type" evidence="5">
    <location>
        <begin position="12"/>
        <end position="69"/>
    </location>
</feature>
<dbReference type="Proteomes" id="UP001528673">
    <property type="component" value="Unassembled WGS sequence"/>
</dbReference>
<dbReference type="PANTHER" id="PTHR30419:SF8">
    <property type="entry name" value="NITROGEN ASSIMILATION TRANSCRIPTIONAL ACTIVATOR-RELATED"/>
    <property type="match status" value="1"/>
</dbReference>
<dbReference type="Pfam" id="PF00126">
    <property type="entry name" value="HTH_1"/>
    <property type="match status" value="1"/>
</dbReference>
<evidence type="ECO:0000256" key="3">
    <source>
        <dbReference type="ARBA" id="ARBA00023125"/>
    </source>
</evidence>
<keyword evidence="2" id="KW-0805">Transcription regulation</keyword>
<name>A0ABT5MZQ1_9BURK</name>
<proteinExistence type="inferred from homology"/>
<evidence type="ECO:0000313" key="6">
    <source>
        <dbReference type="EMBL" id="MDD0839536.1"/>
    </source>
</evidence>
<accession>A0ABT5MZQ1</accession>
<dbReference type="Gene3D" id="1.10.10.10">
    <property type="entry name" value="Winged helix-like DNA-binding domain superfamily/Winged helix DNA-binding domain"/>
    <property type="match status" value="1"/>
</dbReference>
<gene>
    <name evidence="6" type="ORF">PSQ40_13205</name>
</gene>
<keyword evidence="7" id="KW-1185">Reference proteome</keyword>
<dbReference type="InterPro" id="IPR036388">
    <property type="entry name" value="WH-like_DNA-bd_sf"/>
</dbReference>
<keyword evidence="4" id="KW-0804">Transcription</keyword>
<dbReference type="Gene3D" id="3.40.190.290">
    <property type="match status" value="1"/>
</dbReference>
<sequence length="320" mass="34723">MLPSLSSIASRLRFRQLTLLVALDEAGSLHRAADQLGMTQPGLTKALREIESTFGAELFQRSPKGVQANELGRCILRYARVIGSDLGHLREELDGVLRGSGGRVAVGTITGALHSVLIGALAQLRQTQPALSIEVREGISSELLGLVNEGRLDLAICRTTVSSQADHFDYEALEDEQVALAVGLAHPLAKARRVTLAQLVRYRWILYPGSMPLRTLAEREFREAGLELPPYPIETASSLATLLMLKQDPKLVALMAEGTMAFCEEHGIAKRLPLSLRARHEGYGIVTRRGARLSPAATLLVQCLRDAAGRGRDEAGLSPR</sequence>
<dbReference type="InterPro" id="IPR050950">
    <property type="entry name" value="HTH-type_LysR_regulators"/>
</dbReference>
<evidence type="ECO:0000256" key="2">
    <source>
        <dbReference type="ARBA" id="ARBA00023015"/>
    </source>
</evidence>
<comment type="similarity">
    <text evidence="1">Belongs to the LysR transcriptional regulatory family.</text>
</comment>